<evidence type="ECO:0000313" key="4">
    <source>
        <dbReference type="Proteomes" id="UP000220158"/>
    </source>
</evidence>
<evidence type="ECO:0000256" key="2">
    <source>
        <dbReference type="SAM" id="MobiDB-lite"/>
    </source>
</evidence>
<dbReference type="OrthoDB" id="385349at2759"/>
<dbReference type="VEuPathDB" id="PlasmoDB:PRELSG_1420400"/>
<feature type="region of interest" description="Disordered" evidence="2">
    <location>
        <begin position="1069"/>
        <end position="1093"/>
    </location>
</feature>
<name>A0A1J1HAM1_PLARL</name>
<proteinExistence type="predicted"/>
<dbReference type="GeneID" id="39738636"/>
<feature type="compositionally biased region" description="Low complexity" evidence="2">
    <location>
        <begin position="1078"/>
        <end position="1093"/>
    </location>
</feature>
<gene>
    <name evidence="3" type="ORF">PRELSG_1420400</name>
</gene>
<reference evidence="3 4" key="1">
    <citation type="submission" date="2015-04" db="EMBL/GenBank/DDBJ databases">
        <authorList>
            <consortium name="Pathogen Informatics"/>
        </authorList>
    </citation>
    <scope>NUCLEOTIDE SEQUENCE [LARGE SCALE GENOMIC DNA]</scope>
    <source>
        <strain evidence="3 4">SGS1</strain>
    </source>
</reference>
<dbReference type="KEGG" id="prel:PRELSG_1420400"/>
<evidence type="ECO:0000256" key="1">
    <source>
        <dbReference type="SAM" id="Coils"/>
    </source>
</evidence>
<feature type="region of interest" description="Disordered" evidence="2">
    <location>
        <begin position="686"/>
        <end position="719"/>
    </location>
</feature>
<feature type="compositionally biased region" description="Low complexity" evidence="2">
    <location>
        <begin position="694"/>
        <end position="706"/>
    </location>
</feature>
<dbReference type="Proteomes" id="UP000220158">
    <property type="component" value="Chromosome 14"/>
</dbReference>
<dbReference type="OMA" id="KAYDPQY"/>
<dbReference type="AlphaFoldDB" id="A0A1J1HAM1"/>
<dbReference type="RefSeq" id="XP_028534996.1">
    <property type="nucleotide sequence ID" value="XM_028679265.1"/>
</dbReference>
<keyword evidence="4" id="KW-1185">Reference proteome</keyword>
<feature type="coiled-coil region" evidence="1">
    <location>
        <begin position="205"/>
        <end position="232"/>
    </location>
</feature>
<accession>A0A1J1HAM1</accession>
<evidence type="ECO:0000313" key="3">
    <source>
        <dbReference type="EMBL" id="CRH02476.1"/>
    </source>
</evidence>
<organism evidence="3 4">
    <name type="scientific">Plasmodium relictum</name>
    <dbReference type="NCBI Taxonomy" id="85471"/>
    <lineage>
        <taxon>Eukaryota</taxon>
        <taxon>Sar</taxon>
        <taxon>Alveolata</taxon>
        <taxon>Apicomplexa</taxon>
        <taxon>Aconoidasida</taxon>
        <taxon>Haemosporida</taxon>
        <taxon>Plasmodiidae</taxon>
        <taxon>Plasmodium</taxon>
        <taxon>Plasmodium (Haemamoeba)</taxon>
    </lineage>
</organism>
<dbReference type="EMBL" id="LN835309">
    <property type="protein sequence ID" value="CRH02476.1"/>
    <property type="molecule type" value="Genomic_DNA"/>
</dbReference>
<sequence length="1263" mass="148160">MNSFSSKTNIRSTKSEVIKKPRDNLIENEKENNFSNSSYLLQKKNLNINCDLGKSELNNCNNTYNGQFLYSNQNYNDASSTRNIYNKIKLPRSQSINISPPISIKTSNLYRNNDDKLSCASFYTSKKKNLEKFSIPESTDSFKTQANSQIVEQSIELLKHLINQDKDDISQENDTKDKLLFKLVDRMKKYDNKSEHTQEEYKHSLDLYKKKIDMLNLKFLKLRNENNHLNNENIILKTQLKNIKGSYNSINHNIGNISNSRERIKKEVLENKNQEMKPDEIEEMISNKSANNNSQVTTSHYSKKKLVDNEVQTESYLANHSNSLDAYRGTSFITNKENILNENLLDGNNINKIREQIKKEVTEEITNKLEKKYKEELLKMRKSPSFGSISDTEESSLDSIFNKFRNQLDEQINETINNYKNNFIDNFKDLLNITKGKENNAHELDKDGEINKNEINFSIDSTNDKINDCINVIEKITKIKKDKKKKEEKIINDRKNLIQVLNNVNKDINNIDDMIYNINANIYQNNFFNFEENYPEELSIINKNISESDDEEDEIKSHKSFTNIINNNDEYTNENKNNINSNIDFYQNDELKYNKANYITNRERKLDNSLTNYKIESVIDGTVNDNYIQENNIKSDEKCYDNVINKNINNNDYFITPQKSLDENKGNIIDNTYKKIEDYNKNKIHNNKKTKGVSSSLSDNNLNINNNKKKKNSNESLNGNLTKSIENVENVIDRTKNKLKNNISDKKLKKKNLSDNFSNNIELWKKNDNDNLNENEVDFYNMINSPSSVRIEKSNMNVITNNISNENKNNYINFNPNIVSNENNVYGVNQSAHIPKDDKMEEFQPNAYNNDGNNHIFNVNVDGLSYQLNKNSLNNANINNNINNCNNICSKDYNFNNYYNDKDNMKCENSEYDNGNYYNNETRNIVDDNNCNAVDNSDLYNYNLTNDHNLCNFENNVCNKNTEKNLVNCSIYSYHPLLNKKDNVHYTNKNNEKKKSEHENPYMKAMNEQIHPNNNSRFRENDDIKKKGKSFNNEKENNVKYPFKKFESTEELIHFDDTQINDSLKQKEKNQNITNKETNNSFTYDNDNNNNNNNINTTHEISKLKRNDKNYDDIDYLNKIVENNNNECNLNNFELDENVRLNNYKNYGFLKKKDSYNSREDETTNNKYNLFYDFNNENNKNDYIKEYSNLQIDDSSNNILSNYYNKNSNLRRVNSTTINTNKNNTNDVCQKNKIKLNTRSEVHYNLSKSQKTKTKKNLEDLFS</sequence>
<keyword evidence="1" id="KW-0175">Coiled coil</keyword>
<protein>
    <submittedName>
        <fullName evidence="3">Uncharacterized protein</fullName>
    </submittedName>
</protein>